<dbReference type="PANTHER" id="PTHR33248">
    <property type="entry name" value="ZINC ION-BINDING PROTEIN"/>
    <property type="match status" value="1"/>
</dbReference>
<evidence type="ECO:0000256" key="3">
    <source>
        <dbReference type="ARBA" id="ARBA00022833"/>
    </source>
</evidence>
<evidence type="ECO:0000256" key="2">
    <source>
        <dbReference type="ARBA" id="ARBA00022771"/>
    </source>
</evidence>
<dbReference type="Pfam" id="PF06839">
    <property type="entry name" value="Zn_ribbon_GRF"/>
    <property type="match status" value="1"/>
</dbReference>
<dbReference type="OrthoDB" id="2822301at2759"/>
<keyword evidence="1" id="KW-0479">Metal-binding</keyword>
<dbReference type="Proteomes" id="UP000245207">
    <property type="component" value="Unassembled WGS sequence"/>
</dbReference>
<evidence type="ECO:0000313" key="8">
    <source>
        <dbReference type="Proteomes" id="UP000245207"/>
    </source>
</evidence>
<evidence type="ECO:0000313" key="7">
    <source>
        <dbReference type="EMBL" id="PWA44712.1"/>
    </source>
</evidence>
<name>A0A2U1L6T7_ARTAN</name>
<dbReference type="EMBL" id="PKPP01011126">
    <property type="protein sequence ID" value="PWA44712.1"/>
    <property type="molecule type" value="Genomic_DNA"/>
</dbReference>
<comment type="caution">
    <text evidence="7">The sequence shown here is derived from an EMBL/GenBank/DDBJ whole genome shotgun (WGS) entry which is preliminary data.</text>
</comment>
<evidence type="ECO:0000259" key="6">
    <source>
        <dbReference type="PROSITE" id="PS51999"/>
    </source>
</evidence>
<evidence type="ECO:0000256" key="1">
    <source>
        <dbReference type="ARBA" id="ARBA00022723"/>
    </source>
</evidence>
<keyword evidence="8" id="KW-1185">Reference proteome</keyword>
<dbReference type="AlphaFoldDB" id="A0A2U1L6T7"/>
<dbReference type="GO" id="GO:0008270">
    <property type="term" value="F:zinc ion binding"/>
    <property type="evidence" value="ECO:0007669"/>
    <property type="project" value="UniProtKB-KW"/>
</dbReference>
<keyword evidence="5" id="KW-0812">Transmembrane</keyword>
<keyword evidence="5" id="KW-1133">Transmembrane helix</keyword>
<keyword evidence="2 4" id="KW-0863">Zinc-finger</keyword>
<evidence type="ECO:0000256" key="5">
    <source>
        <dbReference type="SAM" id="Phobius"/>
    </source>
</evidence>
<proteinExistence type="predicted"/>
<dbReference type="InterPro" id="IPR010666">
    <property type="entry name" value="Znf_GRF"/>
</dbReference>
<sequence>MVRCNRCGLIAVIKTSWTPTNPGRRFYCCSKRVANCGIVDWYDPPMCDRSVQIIPGLLNSMNRLQGEALEKANEAKRNKKWLIISWILFFLYLVLK</sequence>
<accession>A0A2U1L6T7</accession>
<dbReference type="PROSITE" id="PS51999">
    <property type="entry name" value="ZF_GRF"/>
    <property type="match status" value="1"/>
</dbReference>
<organism evidence="7 8">
    <name type="scientific">Artemisia annua</name>
    <name type="common">Sweet wormwood</name>
    <dbReference type="NCBI Taxonomy" id="35608"/>
    <lineage>
        <taxon>Eukaryota</taxon>
        <taxon>Viridiplantae</taxon>
        <taxon>Streptophyta</taxon>
        <taxon>Embryophyta</taxon>
        <taxon>Tracheophyta</taxon>
        <taxon>Spermatophyta</taxon>
        <taxon>Magnoliopsida</taxon>
        <taxon>eudicotyledons</taxon>
        <taxon>Gunneridae</taxon>
        <taxon>Pentapetalae</taxon>
        <taxon>asterids</taxon>
        <taxon>campanulids</taxon>
        <taxon>Asterales</taxon>
        <taxon>Asteraceae</taxon>
        <taxon>Asteroideae</taxon>
        <taxon>Anthemideae</taxon>
        <taxon>Artemisiinae</taxon>
        <taxon>Artemisia</taxon>
    </lineage>
</organism>
<evidence type="ECO:0000256" key="4">
    <source>
        <dbReference type="PROSITE-ProRule" id="PRU01343"/>
    </source>
</evidence>
<protein>
    <submittedName>
        <fullName evidence="7">Zinc finger, GRF-type</fullName>
    </submittedName>
</protein>
<reference evidence="7 8" key="1">
    <citation type="journal article" date="2018" name="Mol. Plant">
        <title>The genome of Artemisia annua provides insight into the evolution of Asteraceae family and artemisinin biosynthesis.</title>
        <authorList>
            <person name="Shen Q."/>
            <person name="Zhang L."/>
            <person name="Liao Z."/>
            <person name="Wang S."/>
            <person name="Yan T."/>
            <person name="Shi P."/>
            <person name="Liu M."/>
            <person name="Fu X."/>
            <person name="Pan Q."/>
            <person name="Wang Y."/>
            <person name="Lv Z."/>
            <person name="Lu X."/>
            <person name="Zhang F."/>
            <person name="Jiang W."/>
            <person name="Ma Y."/>
            <person name="Chen M."/>
            <person name="Hao X."/>
            <person name="Li L."/>
            <person name="Tang Y."/>
            <person name="Lv G."/>
            <person name="Zhou Y."/>
            <person name="Sun X."/>
            <person name="Brodelius P.E."/>
            <person name="Rose J.K.C."/>
            <person name="Tang K."/>
        </authorList>
    </citation>
    <scope>NUCLEOTIDE SEQUENCE [LARGE SCALE GENOMIC DNA]</scope>
    <source>
        <strain evidence="8">cv. Huhao1</strain>
        <tissue evidence="7">Leaf</tissue>
    </source>
</reference>
<feature type="domain" description="GRF-type" evidence="6">
    <location>
        <begin position="4"/>
        <end position="45"/>
    </location>
</feature>
<gene>
    <name evidence="7" type="ORF">CTI12_AA524260</name>
</gene>
<keyword evidence="5" id="KW-0472">Membrane</keyword>
<feature type="transmembrane region" description="Helical" evidence="5">
    <location>
        <begin position="80"/>
        <end position="95"/>
    </location>
</feature>
<keyword evidence="3" id="KW-0862">Zinc</keyword>